<evidence type="ECO:0000313" key="1">
    <source>
        <dbReference type="EMBL" id="ARJ07729.1"/>
    </source>
</evidence>
<dbReference type="RefSeq" id="WP_085021864.1">
    <property type="nucleotide sequence ID" value="NZ_BMHD01000004.1"/>
</dbReference>
<dbReference type="AlphaFoldDB" id="A0A1X9LWR1"/>
<keyword evidence="1" id="KW-0614">Plasmid</keyword>
<name>A0A1X9LWR1_9MICO</name>
<accession>A0A1X9LWR1</accession>
<proteinExistence type="predicted"/>
<organism evidence="1 2">
    <name type="scientific">Cnuibacter physcomitrellae</name>
    <dbReference type="NCBI Taxonomy" id="1619308"/>
    <lineage>
        <taxon>Bacteria</taxon>
        <taxon>Bacillati</taxon>
        <taxon>Actinomycetota</taxon>
        <taxon>Actinomycetes</taxon>
        <taxon>Micrococcales</taxon>
        <taxon>Microbacteriaceae</taxon>
        <taxon>Cnuibacter</taxon>
    </lineage>
</organism>
<reference evidence="1 2" key="1">
    <citation type="submission" date="2017-04" db="EMBL/GenBank/DDBJ databases">
        <authorList>
            <person name="Afonso C.L."/>
            <person name="Miller P.J."/>
            <person name="Scott M.A."/>
            <person name="Spackman E."/>
            <person name="Goraichik I."/>
            <person name="Dimitrov K.M."/>
            <person name="Suarez D.L."/>
            <person name="Swayne D.E."/>
        </authorList>
    </citation>
    <scope>NUCLEOTIDE SEQUENCE [LARGE SCALE GENOMIC DNA]</scope>
    <source>
        <strain evidence="2">XA(T)</strain>
        <plasmid evidence="2">Plasmid unnamed2</plasmid>
    </source>
</reference>
<dbReference type="KEGG" id="cphy:B5808_20235"/>
<dbReference type="Proteomes" id="UP000192775">
    <property type="component" value="Plasmid unnamed2"/>
</dbReference>
<sequence length="64" mass="7381">MISHNNQPYWDCARAIYGDQLAHVYVIHAVKQMRVQLTDGRRLLLDRNGNQIGRTLPPVQPEGR</sequence>
<protein>
    <submittedName>
        <fullName evidence="1">Uncharacterized protein</fullName>
    </submittedName>
</protein>
<gene>
    <name evidence="1" type="ORF">B5808_20235</name>
</gene>
<keyword evidence="2" id="KW-1185">Reference proteome</keyword>
<geneLocation type="plasmid" evidence="1">
    <name>unnamed2</name>
</geneLocation>
<dbReference type="EMBL" id="CP020717">
    <property type="protein sequence ID" value="ARJ07729.1"/>
    <property type="molecule type" value="Genomic_DNA"/>
</dbReference>
<evidence type="ECO:0000313" key="2">
    <source>
        <dbReference type="Proteomes" id="UP000192775"/>
    </source>
</evidence>